<proteinExistence type="predicted"/>
<evidence type="ECO:0000313" key="2">
    <source>
        <dbReference type="Proteomes" id="UP000597989"/>
    </source>
</evidence>
<accession>A0A917JSW2</accession>
<gene>
    <name evidence="1" type="ORF">GCM10011581_16400</name>
</gene>
<dbReference type="Proteomes" id="UP000597989">
    <property type="component" value="Unassembled WGS sequence"/>
</dbReference>
<dbReference type="EMBL" id="BMMT01000004">
    <property type="protein sequence ID" value="GGI79925.1"/>
    <property type="molecule type" value="Genomic_DNA"/>
</dbReference>
<reference evidence="1 2" key="1">
    <citation type="journal article" date="2014" name="Int. J. Syst. Evol. Microbiol.">
        <title>Complete genome sequence of Corynebacterium casei LMG S-19264T (=DSM 44701T), isolated from a smear-ripened cheese.</title>
        <authorList>
            <consortium name="US DOE Joint Genome Institute (JGI-PGF)"/>
            <person name="Walter F."/>
            <person name="Albersmeier A."/>
            <person name="Kalinowski J."/>
            <person name="Ruckert C."/>
        </authorList>
    </citation>
    <scope>NUCLEOTIDE SEQUENCE [LARGE SCALE GENOMIC DNA]</scope>
    <source>
        <strain evidence="1 2">CGMCC 4.7206</strain>
    </source>
</reference>
<sequence>MINPTSAIRLPNPSATAAVVCSTPRPVANLTPGRGRADFVDPAGHEVADVEDESGRLGGHPVQHRPGAVPGAAEPVVVQTLHQQADAALCGEVAERRGDVVADARQTAEVDPGQSEALDRPQRLGERAVAERDGRASQFGRLTVQRDTPSCWKCRAANAADESTVNNQLLISTGMD</sequence>
<organism evidence="1 2">
    <name type="scientific">Saccharopolyspora thermophila</name>
    <dbReference type="NCBI Taxonomy" id="89367"/>
    <lineage>
        <taxon>Bacteria</taxon>
        <taxon>Bacillati</taxon>
        <taxon>Actinomycetota</taxon>
        <taxon>Actinomycetes</taxon>
        <taxon>Pseudonocardiales</taxon>
        <taxon>Pseudonocardiaceae</taxon>
        <taxon>Saccharopolyspora</taxon>
    </lineage>
</organism>
<name>A0A917JSW2_9PSEU</name>
<evidence type="ECO:0000313" key="1">
    <source>
        <dbReference type="EMBL" id="GGI79925.1"/>
    </source>
</evidence>
<comment type="caution">
    <text evidence="1">The sequence shown here is derived from an EMBL/GenBank/DDBJ whole genome shotgun (WGS) entry which is preliminary data.</text>
</comment>
<protein>
    <submittedName>
        <fullName evidence="1">Uncharacterized protein</fullName>
    </submittedName>
</protein>
<dbReference type="AlphaFoldDB" id="A0A917JSW2"/>